<feature type="region of interest" description="Disordered" evidence="1">
    <location>
        <begin position="329"/>
        <end position="375"/>
    </location>
</feature>
<evidence type="ECO:0000256" key="1">
    <source>
        <dbReference type="SAM" id="MobiDB-lite"/>
    </source>
</evidence>
<proteinExistence type="predicted"/>
<dbReference type="AlphaFoldDB" id="A0A8J4XNI4"/>
<feature type="compositionally biased region" description="Basic residues" evidence="1">
    <location>
        <begin position="193"/>
        <end position="206"/>
    </location>
</feature>
<feature type="compositionally biased region" description="Acidic residues" evidence="1">
    <location>
        <begin position="50"/>
        <end position="60"/>
    </location>
</feature>
<feature type="domain" description="MADF" evidence="2">
    <location>
        <begin position="218"/>
        <end position="306"/>
    </location>
</feature>
<organism evidence="3 4">
    <name type="scientific">Chionoecetes opilio</name>
    <name type="common">Atlantic snow crab</name>
    <name type="synonym">Cancer opilio</name>
    <dbReference type="NCBI Taxonomy" id="41210"/>
    <lineage>
        <taxon>Eukaryota</taxon>
        <taxon>Metazoa</taxon>
        <taxon>Ecdysozoa</taxon>
        <taxon>Arthropoda</taxon>
        <taxon>Crustacea</taxon>
        <taxon>Multicrustacea</taxon>
        <taxon>Malacostraca</taxon>
        <taxon>Eumalacostraca</taxon>
        <taxon>Eucarida</taxon>
        <taxon>Decapoda</taxon>
        <taxon>Pleocyemata</taxon>
        <taxon>Brachyura</taxon>
        <taxon>Eubrachyura</taxon>
        <taxon>Majoidea</taxon>
        <taxon>Majidae</taxon>
        <taxon>Chionoecetes</taxon>
    </lineage>
</organism>
<evidence type="ECO:0000313" key="4">
    <source>
        <dbReference type="Proteomes" id="UP000770661"/>
    </source>
</evidence>
<keyword evidence="4" id="KW-1185">Reference proteome</keyword>
<dbReference type="Pfam" id="PF10545">
    <property type="entry name" value="MADF_DNA_bdg"/>
    <property type="match status" value="1"/>
</dbReference>
<reference evidence="3" key="1">
    <citation type="submission" date="2020-07" db="EMBL/GenBank/DDBJ databases">
        <title>The High-quality genome of the commercially important snow crab, Chionoecetes opilio.</title>
        <authorList>
            <person name="Jeong J.-H."/>
            <person name="Ryu S."/>
        </authorList>
    </citation>
    <scope>NUCLEOTIDE SEQUENCE</scope>
    <source>
        <strain evidence="3">MADBK_172401_WGS</strain>
        <tissue evidence="3">Digestive gland</tissue>
    </source>
</reference>
<feature type="compositionally biased region" description="Polar residues" evidence="1">
    <location>
        <begin position="167"/>
        <end position="176"/>
    </location>
</feature>
<dbReference type="InterPro" id="IPR006578">
    <property type="entry name" value="MADF-dom"/>
</dbReference>
<dbReference type="OrthoDB" id="10262320at2759"/>
<evidence type="ECO:0000259" key="2">
    <source>
        <dbReference type="PROSITE" id="PS51029"/>
    </source>
</evidence>
<sequence>MFDLLYNAENQSDLEAGRSSAAAATFSSQPAPVPNHVTDDVRSRSSKGMEEEEEEEEEECSSQTSAVSKHNWIVIHTGTGDTNVFILLMAGRGRGRGRVKKQSPKKPSSSKSSSKLPSKQSCRKKKDPPPPSPHLPSADESASSHHEEEPDSHRSLSRTHGRARSAFPTSRPSSPVGSLASDGDGPGEEEHAAKKKTTKKPKKTRKDCKISDQDVEDDLVEWFSENDSLWNTQRTAYRDKARRQRLLATKAEQLGISSEHLWTWFKSLRDMFTRLDKKKSGDGQPTFTEREKWIREKFKFFQRAIYHRSKPVKSMKAIIAQSEGNLDEAERAAAEHVEVDDDGRELPTTSGSSKSSKDKRSSEPHPEIDALQKKKAKESGEIVEVLYYQILSPEPVNDRTTFSAYVKSTLIGLSDSDFRRARKGINKVLAIFLESSSEDEFPSIAPRRQPTATVTVTKRVITSPTCDQDQSE</sequence>
<evidence type="ECO:0000313" key="3">
    <source>
        <dbReference type="EMBL" id="KAG0710533.1"/>
    </source>
</evidence>
<feature type="compositionally biased region" description="Basic and acidic residues" evidence="1">
    <location>
        <begin position="355"/>
        <end position="375"/>
    </location>
</feature>
<dbReference type="PROSITE" id="PS51029">
    <property type="entry name" value="MADF"/>
    <property type="match status" value="1"/>
</dbReference>
<feature type="compositionally biased region" description="Basic and acidic residues" evidence="1">
    <location>
        <begin position="37"/>
        <end position="49"/>
    </location>
</feature>
<protein>
    <recommendedName>
        <fullName evidence="2">MADF domain-containing protein</fullName>
    </recommendedName>
</protein>
<feature type="compositionally biased region" description="Basic residues" evidence="1">
    <location>
        <begin position="93"/>
        <end position="104"/>
    </location>
</feature>
<dbReference type="EMBL" id="JACEEZ010024124">
    <property type="protein sequence ID" value="KAG0710533.1"/>
    <property type="molecule type" value="Genomic_DNA"/>
</dbReference>
<feature type="region of interest" description="Disordered" evidence="1">
    <location>
        <begin position="93"/>
        <end position="211"/>
    </location>
</feature>
<comment type="caution">
    <text evidence="3">The sequence shown here is derived from an EMBL/GenBank/DDBJ whole genome shotgun (WGS) entry which is preliminary data.</text>
</comment>
<feature type="compositionally biased region" description="Basic and acidic residues" evidence="1">
    <location>
        <begin position="142"/>
        <end position="154"/>
    </location>
</feature>
<feature type="compositionally biased region" description="Low complexity" evidence="1">
    <location>
        <begin position="105"/>
        <end position="120"/>
    </location>
</feature>
<gene>
    <name evidence="3" type="ORF">GWK47_022629</name>
</gene>
<name>A0A8J4XNI4_CHIOP</name>
<feature type="region of interest" description="Disordered" evidence="1">
    <location>
        <begin position="16"/>
        <end position="67"/>
    </location>
</feature>
<dbReference type="Proteomes" id="UP000770661">
    <property type="component" value="Unassembled WGS sequence"/>
</dbReference>
<accession>A0A8J4XNI4</accession>